<sequence>MILFFLLNIFENFIFPEFALDIPQSNPASIFDSKFHIRLGGEEKFSLEDLRILSADLNARPIKLRFKTFGNELYRENSIEFQGGFLIYKTLCGGLGLEILNNWIKDYKNEFTYSIKLGSAFYLPSVKIEVCLNNINSPKFSEVDYLPMSYFLGLNPSVNPVFKPYIYIMGKEGNIPFFRPGLFINFSREFELYSGLSTENFLFEYGLKVNLGKINISYSGISHRQLGLTNALFVIISGE</sequence>
<dbReference type="AlphaFoldDB" id="A0A7V3RGT7"/>
<evidence type="ECO:0000313" key="1">
    <source>
        <dbReference type="EMBL" id="HGE77927.1"/>
    </source>
</evidence>
<proteinExistence type="predicted"/>
<accession>A0A7V3RGT7</accession>
<name>A0A7V3RGT7_UNCW3</name>
<gene>
    <name evidence="1" type="ORF">ENX68_02860</name>
</gene>
<comment type="caution">
    <text evidence="1">The sequence shown here is derived from an EMBL/GenBank/DDBJ whole genome shotgun (WGS) entry which is preliminary data.</text>
</comment>
<reference evidence="1" key="1">
    <citation type="journal article" date="2020" name="mSystems">
        <title>Genome- and Community-Level Interaction Insights into Carbon Utilization and Element Cycling Functions of Hydrothermarchaeota in Hydrothermal Sediment.</title>
        <authorList>
            <person name="Zhou Z."/>
            <person name="Liu Y."/>
            <person name="Xu W."/>
            <person name="Pan J."/>
            <person name="Luo Z.H."/>
            <person name="Li M."/>
        </authorList>
    </citation>
    <scope>NUCLEOTIDE SEQUENCE [LARGE SCALE GENOMIC DNA]</scope>
    <source>
        <strain evidence="1">SpSt-961</strain>
    </source>
</reference>
<dbReference type="EMBL" id="DTOZ01000074">
    <property type="protein sequence ID" value="HGE77927.1"/>
    <property type="molecule type" value="Genomic_DNA"/>
</dbReference>
<protein>
    <submittedName>
        <fullName evidence="1">Uncharacterized protein</fullName>
    </submittedName>
</protein>
<organism evidence="1">
    <name type="scientific">candidate division WOR-3 bacterium</name>
    <dbReference type="NCBI Taxonomy" id="2052148"/>
    <lineage>
        <taxon>Bacteria</taxon>
        <taxon>Bacteria division WOR-3</taxon>
    </lineage>
</organism>